<keyword evidence="1" id="KW-0732">Signal</keyword>
<proteinExistence type="predicted"/>
<dbReference type="Proteomes" id="UP000324133">
    <property type="component" value="Unassembled WGS sequence"/>
</dbReference>
<name>A0A5B6TES2_9BACT</name>
<reference evidence="2 3" key="1">
    <citation type="submission" date="2019-07" db="EMBL/GenBank/DDBJ databases">
        <title>Rufibacter sp. nov., isolated from lake sediment.</title>
        <authorList>
            <person name="Qu J.-H."/>
        </authorList>
    </citation>
    <scope>NUCLEOTIDE SEQUENCE [LARGE SCALE GENOMIC DNA]</scope>
    <source>
        <strain evidence="2 3">NBS58-1</strain>
    </source>
</reference>
<organism evidence="2 3">
    <name type="scientific">Rufibacter hautae</name>
    <dbReference type="NCBI Taxonomy" id="2595005"/>
    <lineage>
        <taxon>Bacteria</taxon>
        <taxon>Pseudomonadati</taxon>
        <taxon>Bacteroidota</taxon>
        <taxon>Cytophagia</taxon>
        <taxon>Cytophagales</taxon>
        <taxon>Hymenobacteraceae</taxon>
        <taxon>Rufibacter</taxon>
    </lineage>
</organism>
<dbReference type="OrthoDB" id="1122180at2"/>
<evidence type="ECO:0000313" key="3">
    <source>
        <dbReference type="Proteomes" id="UP000324133"/>
    </source>
</evidence>
<gene>
    <name evidence="2" type="ORF">FOA19_14215</name>
</gene>
<evidence type="ECO:0000256" key="1">
    <source>
        <dbReference type="SAM" id="SignalP"/>
    </source>
</evidence>
<keyword evidence="3" id="KW-1185">Reference proteome</keyword>
<accession>A0A5B6TES2</accession>
<dbReference type="EMBL" id="VKKY01000002">
    <property type="protein sequence ID" value="KAA3438391.1"/>
    <property type="molecule type" value="Genomic_DNA"/>
</dbReference>
<dbReference type="AlphaFoldDB" id="A0A5B6TES2"/>
<feature type="signal peptide" evidence="1">
    <location>
        <begin position="1"/>
        <end position="19"/>
    </location>
</feature>
<protein>
    <submittedName>
        <fullName evidence="2">Uncharacterized protein</fullName>
    </submittedName>
</protein>
<evidence type="ECO:0000313" key="2">
    <source>
        <dbReference type="EMBL" id="KAA3438391.1"/>
    </source>
</evidence>
<comment type="caution">
    <text evidence="2">The sequence shown here is derived from an EMBL/GenBank/DDBJ whole genome shotgun (WGS) entry which is preliminary data.</text>
</comment>
<dbReference type="RefSeq" id="WP_149091449.1">
    <property type="nucleotide sequence ID" value="NZ_VKKY01000002.1"/>
</dbReference>
<feature type="chain" id="PRO_5022784349" evidence="1">
    <location>
        <begin position="20"/>
        <end position="158"/>
    </location>
</feature>
<sequence>MKKALLICFMFLVYAPLFAQSAADTIEVKKGFSPAFKYNGENLNLNQLLEITKSNPEAYKEMKIAKGKATMANVLGYAGGFLLGYPVGTAIGGGKPNWGLAGVGAGIIALALPFNASLTKHAQNAARIYNNGPTQTSLKPVDVKLGFTGNGLGLNLLF</sequence>